<protein>
    <submittedName>
        <fullName evidence="1">Uncharacterized protein</fullName>
    </submittedName>
</protein>
<name>A0A3B0TPU7_9ZZZZ</name>
<proteinExistence type="predicted"/>
<dbReference type="InterPro" id="IPR029058">
    <property type="entry name" value="AB_hydrolase_fold"/>
</dbReference>
<evidence type="ECO:0000313" key="1">
    <source>
        <dbReference type="EMBL" id="VAW10654.1"/>
    </source>
</evidence>
<dbReference type="EMBL" id="UOEL01000028">
    <property type="protein sequence ID" value="VAW10654.1"/>
    <property type="molecule type" value="Genomic_DNA"/>
</dbReference>
<dbReference type="AlphaFoldDB" id="A0A3B0TPU7"/>
<sequence>MGEDPSSQLVEHFSNELQVTSETPPTLLVHATDDKDVQVENSLLFYWSFKPHHEVILYNGG</sequence>
<dbReference type="SUPFAM" id="SSF53474">
    <property type="entry name" value="alpha/beta-Hydrolases"/>
    <property type="match status" value="1"/>
</dbReference>
<dbReference type="Gene3D" id="3.40.50.1820">
    <property type="entry name" value="alpha/beta hydrolase"/>
    <property type="match status" value="1"/>
</dbReference>
<organism evidence="1">
    <name type="scientific">hydrothermal vent metagenome</name>
    <dbReference type="NCBI Taxonomy" id="652676"/>
    <lineage>
        <taxon>unclassified sequences</taxon>
        <taxon>metagenomes</taxon>
        <taxon>ecological metagenomes</taxon>
    </lineage>
</organism>
<gene>
    <name evidence="1" type="ORF">MNBD_BACTEROID03-2665</name>
</gene>
<accession>A0A3B0TPU7</accession>
<reference evidence="1" key="1">
    <citation type="submission" date="2018-06" db="EMBL/GenBank/DDBJ databases">
        <authorList>
            <person name="Zhirakovskaya E."/>
        </authorList>
    </citation>
    <scope>NUCLEOTIDE SEQUENCE</scope>
</reference>